<protein>
    <submittedName>
        <fullName evidence="1">Uncharacterized protein</fullName>
    </submittedName>
</protein>
<name>A0ABR2ESW0_9ROSI</name>
<sequence length="91" mass="10489">MRLCNPISFPFARGDCTCDPEDEDRDKSRALKYKTAAIASILVAWEDYQGFTSREESILYHQSLCHRCHPVHWIHSCSPRCHGELNISLSH</sequence>
<evidence type="ECO:0000313" key="1">
    <source>
        <dbReference type="EMBL" id="KAK8564424.1"/>
    </source>
</evidence>
<keyword evidence="2" id="KW-1185">Reference proteome</keyword>
<comment type="caution">
    <text evidence="1">The sequence shown here is derived from an EMBL/GenBank/DDBJ whole genome shotgun (WGS) entry which is preliminary data.</text>
</comment>
<gene>
    <name evidence="1" type="ORF">V6N12_036548</name>
</gene>
<dbReference type="EMBL" id="JBBPBM010000011">
    <property type="protein sequence ID" value="KAK8564424.1"/>
    <property type="molecule type" value="Genomic_DNA"/>
</dbReference>
<evidence type="ECO:0000313" key="2">
    <source>
        <dbReference type="Proteomes" id="UP001472677"/>
    </source>
</evidence>
<reference evidence="1 2" key="1">
    <citation type="journal article" date="2024" name="G3 (Bethesda)">
        <title>Genome assembly of Hibiscus sabdariffa L. provides insights into metabolisms of medicinal natural products.</title>
        <authorList>
            <person name="Kim T."/>
        </authorList>
    </citation>
    <scope>NUCLEOTIDE SEQUENCE [LARGE SCALE GENOMIC DNA]</scope>
    <source>
        <strain evidence="1">TK-2024</strain>
        <tissue evidence="1">Old leaves</tissue>
    </source>
</reference>
<accession>A0ABR2ESW0</accession>
<proteinExistence type="predicted"/>
<dbReference type="Proteomes" id="UP001472677">
    <property type="component" value="Unassembled WGS sequence"/>
</dbReference>
<organism evidence="1 2">
    <name type="scientific">Hibiscus sabdariffa</name>
    <name type="common">roselle</name>
    <dbReference type="NCBI Taxonomy" id="183260"/>
    <lineage>
        <taxon>Eukaryota</taxon>
        <taxon>Viridiplantae</taxon>
        <taxon>Streptophyta</taxon>
        <taxon>Embryophyta</taxon>
        <taxon>Tracheophyta</taxon>
        <taxon>Spermatophyta</taxon>
        <taxon>Magnoliopsida</taxon>
        <taxon>eudicotyledons</taxon>
        <taxon>Gunneridae</taxon>
        <taxon>Pentapetalae</taxon>
        <taxon>rosids</taxon>
        <taxon>malvids</taxon>
        <taxon>Malvales</taxon>
        <taxon>Malvaceae</taxon>
        <taxon>Malvoideae</taxon>
        <taxon>Hibiscus</taxon>
    </lineage>
</organism>